<organism evidence="2 3">
    <name type="scientific">Streptococcus cuniculi</name>
    <dbReference type="NCBI Taxonomy" id="1432788"/>
    <lineage>
        <taxon>Bacteria</taxon>
        <taxon>Bacillati</taxon>
        <taxon>Bacillota</taxon>
        <taxon>Bacilli</taxon>
        <taxon>Lactobacillales</taxon>
        <taxon>Streptococcaceae</taxon>
        <taxon>Streptococcus</taxon>
    </lineage>
</organism>
<comment type="caution">
    <text evidence="2">The sequence shown here is derived from an EMBL/GenBank/DDBJ whole genome shotgun (WGS) entry which is preliminary data.</text>
</comment>
<gene>
    <name evidence="2" type="ORF">BU202_02930</name>
</gene>
<feature type="transmembrane region" description="Helical" evidence="1">
    <location>
        <begin position="37"/>
        <end position="59"/>
    </location>
</feature>
<dbReference type="Proteomes" id="UP000186890">
    <property type="component" value="Unassembled WGS sequence"/>
</dbReference>
<name>A0A1Q8E9X3_9STRE</name>
<dbReference type="AlphaFoldDB" id="A0A1Q8E9X3"/>
<evidence type="ECO:0000313" key="2">
    <source>
        <dbReference type="EMBL" id="OLF48588.1"/>
    </source>
</evidence>
<keyword evidence="1" id="KW-0812">Transmembrane</keyword>
<feature type="transmembrane region" description="Helical" evidence="1">
    <location>
        <begin position="6"/>
        <end position="25"/>
    </location>
</feature>
<protein>
    <submittedName>
        <fullName evidence="2">Uncharacterized protein</fullName>
    </submittedName>
</protein>
<sequence length="60" mass="7169">MSDGLFHFLIFVRIFALCWILYRLYQLRNTRSRKLILLALFLFGISLVYALVDLIFSILQ</sequence>
<dbReference type="RefSeq" id="WP_075104309.1">
    <property type="nucleotide sequence ID" value="NZ_MSJM01000002.1"/>
</dbReference>
<proteinExistence type="predicted"/>
<evidence type="ECO:0000313" key="3">
    <source>
        <dbReference type="Proteomes" id="UP000186890"/>
    </source>
</evidence>
<keyword evidence="3" id="KW-1185">Reference proteome</keyword>
<keyword evidence="1" id="KW-0472">Membrane</keyword>
<reference evidence="3" key="1">
    <citation type="submission" date="2016-12" db="EMBL/GenBank/DDBJ databases">
        <authorList>
            <person name="Gulvik C.A."/>
        </authorList>
    </citation>
    <scope>NUCLEOTIDE SEQUENCE [LARGE SCALE GENOMIC DNA]</scope>
    <source>
        <strain evidence="3">NED12-00049-6B</strain>
    </source>
</reference>
<evidence type="ECO:0000256" key="1">
    <source>
        <dbReference type="SAM" id="Phobius"/>
    </source>
</evidence>
<keyword evidence="1" id="KW-1133">Transmembrane helix</keyword>
<accession>A0A1Q8E9X3</accession>
<dbReference type="EMBL" id="MSJM01000002">
    <property type="protein sequence ID" value="OLF48588.1"/>
    <property type="molecule type" value="Genomic_DNA"/>
</dbReference>